<dbReference type="InterPro" id="IPR038765">
    <property type="entry name" value="Papain-like_cys_pep_sf"/>
</dbReference>
<dbReference type="InterPro" id="IPR010319">
    <property type="entry name" value="Transglutaminase-like_Cys_pept"/>
</dbReference>
<comment type="caution">
    <text evidence="1">The sequence shown here is derived from an EMBL/GenBank/DDBJ whole genome shotgun (WGS) entry which is preliminary data.</text>
</comment>
<dbReference type="Pfam" id="PF06035">
    <property type="entry name" value="Peptidase_C93"/>
    <property type="match status" value="1"/>
</dbReference>
<dbReference type="Proteomes" id="UP000619761">
    <property type="component" value="Unassembled WGS sequence"/>
</dbReference>
<dbReference type="PANTHER" id="PTHR39327:SF1">
    <property type="entry name" value="BLR5470 PROTEIN"/>
    <property type="match status" value="1"/>
</dbReference>
<accession>A0ABQ3AXF7</accession>
<proteinExistence type="predicted"/>
<reference evidence="2" key="1">
    <citation type="journal article" date="2019" name="Int. J. Syst. Evol. Microbiol.">
        <title>The Global Catalogue of Microorganisms (GCM) 10K type strain sequencing project: providing services to taxonomists for standard genome sequencing and annotation.</title>
        <authorList>
            <consortium name="The Broad Institute Genomics Platform"/>
            <consortium name="The Broad Institute Genome Sequencing Center for Infectious Disease"/>
            <person name="Wu L."/>
            <person name="Ma J."/>
        </authorList>
    </citation>
    <scope>NUCLEOTIDE SEQUENCE [LARGE SCALE GENOMIC DNA]</scope>
    <source>
        <strain evidence="2">KCTC 32239</strain>
    </source>
</reference>
<dbReference type="SUPFAM" id="SSF54001">
    <property type="entry name" value="Cysteine proteinases"/>
    <property type="match status" value="1"/>
</dbReference>
<name>A0ABQ3AXF7_9GAMM</name>
<evidence type="ECO:0000313" key="2">
    <source>
        <dbReference type="Proteomes" id="UP000619761"/>
    </source>
</evidence>
<organism evidence="1 2">
    <name type="scientific">Cellvibrio zantedeschiae</name>
    <dbReference type="NCBI Taxonomy" id="1237077"/>
    <lineage>
        <taxon>Bacteria</taxon>
        <taxon>Pseudomonadati</taxon>
        <taxon>Pseudomonadota</taxon>
        <taxon>Gammaproteobacteria</taxon>
        <taxon>Cellvibrionales</taxon>
        <taxon>Cellvibrionaceae</taxon>
        <taxon>Cellvibrio</taxon>
    </lineage>
</organism>
<dbReference type="PANTHER" id="PTHR39327">
    <property type="match status" value="1"/>
</dbReference>
<sequence>MYGMLCSAALNINKLENTMQTRFGVAGIAKFHTWNLLIENNQNKSTQEKIKAVNDYFNKNTQFVDDIVHWKASDYWATPLETLGSGAGDCEDYTIAKYFTLIQLGVSVEHLRLIYVKAQIGGSSSKIFQAHMVLGYYEQPNSIPLILDSLVSDTDRADKRSDLHPVFSFNSDGLWVGNQAQPQIDPTARLSRWRDVLDRMKQEGF</sequence>
<evidence type="ECO:0008006" key="3">
    <source>
        <dbReference type="Google" id="ProtNLM"/>
    </source>
</evidence>
<keyword evidence="2" id="KW-1185">Reference proteome</keyword>
<protein>
    <recommendedName>
        <fullName evidence="3">Transglutaminase</fullName>
    </recommendedName>
</protein>
<dbReference type="EMBL" id="BMYZ01000001">
    <property type="protein sequence ID" value="GGY69442.1"/>
    <property type="molecule type" value="Genomic_DNA"/>
</dbReference>
<evidence type="ECO:0000313" key="1">
    <source>
        <dbReference type="EMBL" id="GGY69442.1"/>
    </source>
</evidence>
<gene>
    <name evidence="1" type="ORF">GCM10011613_12230</name>
</gene>
<dbReference type="Gene3D" id="3.10.620.30">
    <property type="match status" value="1"/>
</dbReference>